<evidence type="ECO:0000256" key="2">
    <source>
        <dbReference type="ARBA" id="ARBA00022556"/>
    </source>
</evidence>
<dbReference type="Gene3D" id="2.160.10.10">
    <property type="entry name" value="Hexapeptide repeat proteins"/>
    <property type="match status" value="1"/>
</dbReference>
<proteinExistence type="predicted"/>
<evidence type="ECO:0000256" key="3">
    <source>
        <dbReference type="ARBA" id="ARBA00022679"/>
    </source>
</evidence>
<keyword evidence="6 8" id="KW-0012">Acyltransferase</keyword>
<dbReference type="CDD" id="cd03351">
    <property type="entry name" value="LbH_UDP-GlcNAc_AT"/>
    <property type="match status" value="1"/>
</dbReference>
<dbReference type="NCBIfam" id="NF003657">
    <property type="entry name" value="PRK05289.1"/>
    <property type="match status" value="1"/>
</dbReference>
<name>A0A0T9LLQ2_YERKR</name>
<dbReference type="PIRSF" id="PIRSF000456">
    <property type="entry name" value="UDP-GlcNAc_acltr"/>
    <property type="match status" value="1"/>
</dbReference>
<dbReference type="GO" id="GO:0016020">
    <property type="term" value="C:membrane"/>
    <property type="evidence" value="ECO:0007669"/>
    <property type="project" value="GOC"/>
</dbReference>
<evidence type="ECO:0000256" key="1">
    <source>
        <dbReference type="ARBA" id="ARBA00022516"/>
    </source>
</evidence>
<dbReference type="InterPro" id="IPR010137">
    <property type="entry name" value="Lipid_A_LpxA"/>
</dbReference>
<dbReference type="Proteomes" id="UP000045824">
    <property type="component" value="Unassembled WGS sequence"/>
</dbReference>
<evidence type="ECO:0000256" key="6">
    <source>
        <dbReference type="ARBA" id="ARBA00023315"/>
    </source>
</evidence>
<evidence type="ECO:0000256" key="4">
    <source>
        <dbReference type="ARBA" id="ARBA00022737"/>
    </source>
</evidence>
<sequence>MSPPPGELNSLIDNTAKISASAIIEKGAVIGANVHIGHFCYIGSQVTIGSGTVLKSHIVINGITELGCDNYIGQFSSIGEVNQDLKYKGESTRVVIGSRNLIQQNVTIHRGTLQGGGITHIGNDNNLMSHVHIGHDCIVGDHCFLASNVGLAGHVEVDDFAIINAGSAVHQFCVIGTHALVNIGACVVQDVPPYVIAQGNRAVPVGIRGAGVRDDWLNSHDQQAVKGAYELIYHRGKRVAEVNKEIEVLAREWQILLPYKPFFSRSARGIIR</sequence>
<dbReference type="Pfam" id="PF00132">
    <property type="entry name" value="Hexapep"/>
    <property type="match status" value="2"/>
</dbReference>
<dbReference type="Pfam" id="PF13720">
    <property type="entry name" value="Acetyltransf_11"/>
    <property type="match status" value="1"/>
</dbReference>
<evidence type="ECO:0000256" key="5">
    <source>
        <dbReference type="ARBA" id="ARBA00023098"/>
    </source>
</evidence>
<accession>A0A0T9LLQ2</accession>
<gene>
    <name evidence="8" type="primary">lpxA2</name>
    <name evidence="8" type="ORF">ERS008491_02939</name>
</gene>
<dbReference type="InterPro" id="IPR029098">
    <property type="entry name" value="Acetyltransf_C"/>
</dbReference>
<dbReference type="PROSITE" id="PS00101">
    <property type="entry name" value="HEXAPEP_TRANSFERASES"/>
    <property type="match status" value="1"/>
</dbReference>
<dbReference type="EC" id="2.3.1.129" evidence="8"/>
<dbReference type="InterPro" id="IPR001451">
    <property type="entry name" value="Hexapep"/>
</dbReference>
<keyword evidence="3 8" id="KW-0808">Transferase</keyword>
<dbReference type="GO" id="GO:0008780">
    <property type="term" value="F:acyl-[acyl-carrier-protein]-UDP-N-acetylglucosamine O-acyltransferase activity"/>
    <property type="evidence" value="ECO:0007669"/>
    <property type="project" value="UniProtKB-EC"/>
</dbReference>
<keyword evidence="1" id="KW-0444">Lipid biosynthesis</keyword>
<evidence type="ECO:0000259" key="7">
    <source>
        <dbReference type="Pfam" id="PF13720"/>
    </source>
</evidence>
<dbReference type="AlphaFoldDB" id="A0A0T9LLQ2"/>
<keyword evidence="5" id="KW-0443">Lipid metabolism</keyword>
<dbReference type="SUPFAM" id="SSF51161">
    <property type="entry name" value="Trimeric LpxA-like enzymes"/>
    <property type="match status" value="1"/>
</dbReference>
<dbReference type="PANTHER" id="PTHR43480">
    <property type="entry name" value="ACYL-[ACYL-CARRIER-PROTEIN]--UDP-N-ACETYLGLUCOSAMINE O-ACYLTRANSFERASE"/>
    <property type="match status" value="1"/>
</dbReference>
<reference evidence="8 9" key="1">
    <citation type="submission" date="2015-03" db="EMBL/GenBank/DDBJ databases">
        <authorList>
            <person name="Murphy D."/>
        </authorList>
    </citation>
    <scope>NUCLEOTIDE SEQUENCE [LARGE SCALE GENOMIC DNA]</scope>
    <source>
        <strain evidence="8 9">FCF326</strain>
    </source>
</reference>
<feature type="domain" description="UDP N-acetylglucosamine O-acyltransferase C-terminal" evidence="7">
    <location>
        <begin position="190"/>
        <end position="271"/>
    </location>
</feature>
<evidence type="ECO:0000313" key="8">
    <source>
        <dbReference type="EMBL" id="CNF05596.1"/>
    </source>
</evidence>
<keyword evidence="2" id="KW-0441">Lipid A biosynthesis</keyword>
<dbReference type="NCBIfam" id="TIGR01852">
    <property type="entry name" value="lipid_A_lpxA"/>
    <property type="match status" value="1"/>
</dbReference>
<organism evidence="8 9">
    <name type="scientific">Yersinia kristensenii</name>
    <dbReference type="NCBI Taxonomy" id="28152"/>
    <lineage>
        <taxon>Bacteria</taxon>
        <taxon>Pseudomonadati</taxon>
        <taxon>Pseudomonadota</taxon>
        <taxon>Gammaproteobacteria</taxon>
        <taxon>Enterobacterales</taxon>
        <taxon>Yersiniaceae</taxon>
        <taxon>Yersinia</taxon>
    </lineage>
</organism>
<dbReference type="EMBL" id="CPYI01000012">
    <property type="protein sequence ID" value="CNF05596.1"/>
    <property type="molecule type" value="Genomic_DNA"/>
</dbReference>
<dbReference type="GO" id="GO:0009245">
    <property type="term" value="P:lipid A biosynthetic process"/>
    <property type="evidence" value="ECO:0007669"/>
    <property type="project" value="UniProtKB-KW"/>
</dbReference>
<keyword evidence="4" id="KW-0677">Repeat</keyword>
<dbReference type="PANTHER" id="PTHR43480:SF1">
    <property type="entry name" value="ACYL-[ACYL-CARRIER-PROTEIN]--UDP-N-ACETYLGLUCOSAMINE O-ACYLTRANSFERASE, MITOCHONDRIAL-RELATED"/>
    <property type="match status" value="1"/>
</dbReference>
<dbReference type="InterPro" id="IPR018357">
    <property type="entry name" value="Hexapep_transf_CS"/>
</dbReference>
<dbReference type="InterPro" id="IPR011004">
    <property type="entry name" value="Trimer_LpxA-like_sf"/>
</dbReference>
<evidence type="ECO:0000313" key="9">
    <source>
        <dbReference type="Proteomes" id="UP000045824"/>
    </source>
</evidence>
<protein>
    <submittedName>
        <fullName evidence="8">Acyl-[acyl-carrier-protein]--udp-N-acetylglucos amine O-acyltransferase</fullName>
        <ecNumber evidence="8">2.3.1.129</ecNumber>
    </submittedName>
</protein>